<evidence type="ECO:0000313" key="15">
    <source>
        <dbReference type="EMBL" id="GBC63007.1"/>
    </source>
</evidence>
<evidence type="ECO:0000256" key="4">
    <source>
        <dbReference type="ARBA" id="ARBA00022559"/>
    </source>
</evidence>
<keyword evidence="8" id="KW-0676">Redox-active center</keyword>
<dbReference type="InterPro" id="IPR036249">
    <property type="entry name" value="Thioredoxin-like_sf"/>
</dbReference>
<comment type="subunit">
    <text evidence="2">Monomer.</text>
</comment>
<protein>
    <recommendedName>
        <fullName evidence="3">thioredoxin-dependent peroxiredoxin</fullName>
        <ecNumber evidence="3">1.11.1.24</ecNumber>
    </recommendedName>
    <alternativeName>
        <fullName evidence="9">Thioredoxin peroxidase</fullName>
    </alternativeName>
    <alternativeName>
        <fullName evidence="11">Thioredoxin-dependent peroxiredoxin Bcp</fullName>
    </alternativeName>
</protein>
<evidence type="ECO:0000256" key="6">
    <source>
        <dbReference type="ARBA" id="ARBA00023002"/>
    </source>
</evidence>
<evidence type="ECO:0000313" key="16">
    <source>
        <dbReference type="Proteomes" id="UP000288096"/>
    </source>
</evidence>
<evidence type="ECO:0000256" key="3">
    <source>
        <dbReference type="ARBA" id="ARBA00013017"/>
    </source>
</evidence>
<dbReference type="CDD" id="cd03017">
    <property type="entry name" value="PRX_BCP"/>
    <property type="match status" value="1"/>
</dbReference>
<gene>
    <name evidence="15" type="ORF">DENIS_3996</name>
</gene>
<dbReference type="Gene3D" id="3.50.50.60">
    <property type="entry name" value="FAD/NAD(P)-binding domain"/>
    <property type="match status" value="2"/>
</dbReference>
<name>A0A401G1D2_9BACT</name>
<dbReference type="SUPFAM" id="SSF51905">
    <property type="entry name" value="FAD/NAD(P)-binding domain"/>
    <property type="match status" value="1"/>
</dbReference>
<accession>A0A401G1D2</accession>
<dbReference type="OrthoDB" id="9772594at2"/>
<dbReference type="InterPro" id="IPR049516">
    <property type="entry name" value="FAD-depend_C"/>
</dbReference>
<reference evidence="16" key="1">
    <citation type="submission" date="2017-11" db="EMBL/GenBank/DDBJ databases">
        <authorList>
            <person name="Watanabe M."/>
            <person name="Kojima H."/>
        </authorList>
    </citation>
    <scope>NUCLEOTIDE SEQUENCE [LARGE SCALE GENOMIC DNA]</scope>
    <source>
        <strain evidence="16">Tokyo 01</strain>
    </source>
</reference>
<dbReference type="InterPro" id="IPR036188">
    <property type="entry name" value="FAD/NAD-bd_sf"/>
</dbReference>
<evidence type="ECO:0000256" key="2">
    <source>
        <dbReference type="ARBA" id="ARBA00011245"/>
    </source>
</evidence>
<keyword evidence="7" id="KW-1015">Disulfide bond</keyword>
<evidence type="ECO:0000259" key="14">
    <source>
        <dbReference type="PROSITE" id="PS51352"/>
    </source>
</evidence>
<dbReference type="PRINTS" id="PR00368">
    <property type="entry name" value="FADPNR"/>
</dbReference>
<organism evidence="15 16">
    <name type="scientific">Desulfonema ishimotonii</name>
    <dbReference type="NCBI Taxonomy" id="45657"/>
    <lineage>
        <taxon>Bacteria</taxon>
        <taxon>Pseudomonadati</taxon>
        <taxon>Thermodesulfobacteriota</taxon>
        <taxon>Desulfobacteria</taxon>
        <taxon>Desulfobacterales</taxon>
        <taxon>Desulfococcaceae</taxon>
        <taxon>Desulfonema</taxon>
    </lineage>
</organism>
<evidence type="ECO:0000256" key="11">
    <source>
        <dbReference type="ARBA" id="ARBA00042639"/>
    </source>
</evidence>
<evidence type="ECO:0000256" key="1">
    <source>
        <dbReference type="ARBA" id="ARBA00003330"/>
    </source>
</evidence>
<dbReference type="InterPro" id="IPR000866">
    <property type="entry name" value="AhpC/TSA"/>
</dbReference>
<evidence type="ECO:0000256" key="8">
    <source>
        <dbReference type="ARBA" id="ARBA00023284"/>
    </source>
</evidence>
<comment type="similarity">
    <text evidence="10">Belongs to the peroxiredoxin family. BCP/PrxQ subfamily.</text>
</comment>
<evidence type="ECO:0000256" key="10">
    <source>
        <dbReference type="ARBA" id="ARBA00038489"/>
    </source>
</evidence>
<feature type="domain" description="Thioredoxin" evidence="14">
    <location>
        <begin position="5"/>
        <end position="158"/>
    </location>
</feature>
<dbReference type="PROSITE" id="PS51352">
    <property type="entry name" value="THIOREDOXIN_2"/>
    <property type="match status" value="1"/>
</dbReference>
<dbReference type="EC" id="1.11.1.24" evidence="3"/>
<dbReference type="PANTHER" id="PTHR43106">
    <property type="entry name" value="DEHYDROGENASE-RELATED"/>
    <property type="match status" value="1"/>
</dbReference>
<dbReference type="Gene3D" id="3.40.30.10">
    <property type="entry name" value="Glutaredoxin"/>
    <property type="match status" value="1"/>
</dbReference>
<dbReference type="InterPro" id="IPR013766">
    <property type="entry name" value="Thioredoxin_domain"/>
</dbReference>
<keyword evidence="4" id="KW-0575">Peroxidase</keyword>
<dbReference type="GO" id="GO:0140824">
    <property type="term" value="F:thioredoxin-dependent peroxiredoxin activity"/>
    <property type="evidence" value="ECO:0007669"/>
    <property type="project" value="UniProtKB-EC"/>
</dbReference>
<dbReference type="EMBL" id="BEXT01000001">
    <property type="protein sequence ID" value="GBC63007.1"/>
    <property type="molecule type" value="Genomic_DNA"/>
</dbReference>
<keyword evidence="16" id="KW-1185">Reference proteome</keyword>
<dbReference type="Pfam" id="PF21688">
    <property type="entry name" value="FAD-depend_C"/>
    <property type="match status" value="1"/>
</dbReference>
<reference evidence="16" key="2">
    <citation type="submission" date="2019-01" db="EMBL/GenBank/DDBJ databases">
        <title>Genome sequence of Desulfonema ishimotonii strain Tokyo 01.</title>
        <authorList>
            <person name="Fukui M."/>
        </authorList>
    </citation>
    <scope>NUCLEOTIDE SEQUENCE [LARGE SCALE GENOMIC DNA]</scope>
    <source>
        <strain evidence="16">Tokyo 01</strain>
    </source>
</reference>
<comment type="caution">
    <text evidence="15">The sequence shown here is derived from an EMBL/GenBank/DDBJ whole genome shotgun (WGS) entry which is preliminary data.</text>
</comment>
<dbReference type="FunFam" id="3.40.30.10:FF:000007">
    <property type="entry name" value="Thioredoxin-dependent thiol peroxidase"/>
    <property type="match status" value="1"/>
</dbReference>
<dbReference type="PANTHER" id="PTHR43106:SF1">
    <property type="entry name" value="DEHYDROGENASE-RELATED"/>
    <property type="match status" value="1"/>
</dbReference>
<dbReference type="Proteomes" id="UP000288096">
    <property type="component" value="Unassembled WGS sequence"/>
</dbReference>
<evidence type="ECO:0000256" key="5">
    <source>
        <dbReference type="ARBA" id="ARBA00022862"/>
    </source>
</evidence>
<dbReference type="Pfam" id="PF13450">
    <property type="entry name" value="NAD_binding_8"/>
    <property type="match status" value="1"/>
</dbReference>
<keyword evidence="6" id="KW-0560">Oxidoreductase</keyword>
<dbReference type="RefSeq" id="WP_124330128.1">
    <property type="nucleotide sequence ID" value="NZ_BEXT01000001.1"/>
</dbReference>
<dbReference type="AlphaFoldDB" id="A0A401G1D2"/>
<dbReference type="Pfam" id="PF00578">
    <property type="entry name" value="AhpC-TSA"/>
    <property type="match status" value="1"/>
</dbReference>
<keyword evidence="5" id="KW-0049">Antioxidant</keyword>
<feature type="region of interest" description="Disordered" evidence="13">
    <location>
        <begin position="160"/>
        <end position="179"/>
    </location>
</feature>
<evidence type="ECO:0000256" key="13">
    <source>
        <dbReference type="SAM" id="MobiDB-lite"/>
    </source>
</evidence>
<evidence type="ECO:0000256" key="9">
    <source>
        <dbReference type="ARBA" id="ARBA00032824"/>
    </source>
</evidence>
<evidence type="ECO:0000256" key="12">
    <source>
        <dbReference type="ARBA" id="ARBA00049091"/>
    </source>
</evidence>
<comment type="function">
    <text evidence="1">Thiol-specific peroxidase that catalyzes the reduction of hydrogen peroxide and organic hydroperoxides to water and alcohols, respectively. Plays a role in cell protection against oxidative stress by detoxifying peroxides and as sensor of hydrogen peroxide-mediated signaling events.</text>
</comment>
<comment type="catalytic activity">
    <reaction evidence="12">
        <text>a hydroperoxide + [thioredoxin]-dithiol = an alcohol + [thioredoxin]-disulfide + H2O</text>
        <dbReference type="Rhea" id="RHEA:62620"/>
        <dbReference type="Rhea" id="RHEA-COMP:10698"/>
        <dbReference type="Rhea" id="RHEA-COMP:10700"/>
        <dbReference type="ChEBI" id="CHEBI:15377"/>
        <dbReference type="ChEBI" id="CHEBI:29950"/>
        <dbReference type="ChEBI" id="CHEBI:30879"/>
        <dbReference type="ChEBI" id="CHEBI:35924"/>
        <dbReference type="ChEBI" id="CHEBI:50058"/>
        <dbReference type="EC" id="1.11.1.24"/>
    </reaction>
</comment>
<dbReference type="SUPFAM" id="SSF52833">
    <property type="entry name" value="Thioredoxin-like"/>
    <property type="match status" value="1"/>
</dbReference>
<evidence type="ECO:0000256" key="7">
    <source>
        <dbReference type="ARBA" id="ARBA00023157"/>
    </source>
</evidence>
<sequence length="640" mass="70383">MTLAVTEGRKAPDFSLKNKDGKTVRLSDFAGKRVVLYFYPRDNTKGCTTEARDFTALRPGFEEKGAVIIGISPDSEASHLRFADKHGIEVELLSDPDHRVSEAYGVWQQKKIGGREFMGVVRSTVLISPDGIIEKIWEKVRVKHHADDVRAALCERADSETGGRVTSRETDPAQKRKAEKGQQEYDVIIVGGGPAGLFSAFYLVEHSDCRVLLIEKGHEPGKRKCPIGETQQCVHCSPCNILCGIGGAGLFSDGKLNYIPRLGKTDLTQFMSRSQAQALIDETEAIYNRFGMDGPVYPTNMPAARAFRKNAKKYGIDLLLIKQKHLGSDCLPGYIANMGEYIKSKGAAFQTFEEVEDLIVEDDAVRGVVTRKKRYLAKNVILAPGRVGAEWVSKIAQKYDLGLTHRGIEVGVRVEVHNDIMQDLCEVIYDPTFFIQTRKYDDQTRTFCTNFGGYVSQENYRDFVCVNGHAFRDRKSENTNFAFLSKVILTEPVTDNQAYGEAIGGLASLIGGGKPILQRFGDLIRGRRSTWNRISKGYIEPTLTNVVCGDIAMALPERILTNLVEGLEKLNHVVPGVTNDGTLLYAPEIKFFATQVETSADLQTRISGLYVAGDGPGVAGNIVSASATGLIPAKAIISSP</sequence>
<proteinExistence type="inferred from homology"/>